<organism evidence="2 4">
    <name type="scientific">Iodobacter fluviatilis</name>
    <dbReference type="NCBI Taxonomy" id="537"/>
    <lineage>
        <taxon>Bacteria</taxon>
        <taxon>Pseudomonadati</taxon>
        <taxon>Pseudomonadota</taxon>
        <taxon>Betaproteobacteria</taxon>
        <taxon>Neisseriales</taxon>
        <taxon>Chitinibacteraceae</taxon>
        <taxon>Iodobacter</taxon>
    </lineage>
</organism>
<reference evidence="3 5" key="2">
    <citation type="submission" date="2019-03" db="EMBL/GenBank/DDBJ databases">
        <title>Genomic Encyclopedia of Type Strains, Phase IV (KMG-IV): sequencing the most valuable type-strain genomes for metagenomic binning, comparative biology and taxonomic classification.</title>
        <authorList>
            <person name="Goeker M."/>
        </authorList>
    </citation>
    <scope>NUCLEOTIDE SEQUENCE [LARGE SCALE GENOMIC DNA]</scope>
    <source>
        <strain evidence="3 5">DSM 3764</strain>
    </source>
</reference>
<accession>A0A377Q870</accession>
<evidence type="ECO:0000313" key="3">
    <source>
        <dbReference type="EMBL" id="TCU84586.1"/>
    </source>
</evidence>
<evidence type="ECO:0000313" key="2">
    <source>
        <dbReference type="EMBL" id="STQ90051.1"/>
    </source>
</evidence>
<protein>
    <submittedName>
        <fullName evidence="2">Uncharacterized protein</fullName>
    </submittedName>
</protein>
<gene>
    <name evidence="3" type="ORF">EV682_109111</name>
    <name evidence="2" type="ORF">NCTC11159_01109</name>
</gene>
<evidence type="ECO:0000313" key="5">
    <source>
        <dbReference type="Proteomes" id="UP000295794"/>
    </source>
</evidence>
<evidence type="ECO:0000313" key="4">
    <source>
        <dbReference type="Proteomes" id="UP000255108"/>
    </source>
</evidence>
<sequence length="88" mass="9758">MTNNQLLAIYKWCLCLKKGALFAIAISIGLIMTAYVAGIISNRSSSLFDFILHVIVFSGVLHCILGLIQGMSAIQLRERNKENSKERS</sequence>
<keyword evidence="1" id="KW-0472">Membrane</keyword>
<evidence type="ECO:0000256" key="1">
    <source>
        <dbReference type="SAM" id="Phobius"/>
    </source>
</evidence>
<feature type="transmembrane region" description="Helical" evidence="1">
    <location>
        <begin position="47"/>
        <end position="68"/>
    </location>
</feature>
<dbReference type="EMBL" id="UGHR01000001">
    <property type="protein sequence ID" value="STQ90051.1"/>
    <property type="molecule type" value="Genomic_DNA"/>
</dbReference>
<dbReference type="AlphaFoldDB" id="A0A377Q870"/>
<proteinExistence type="predicted"/>
<keyword evidence="1" id="KW-0812">Transmembrane</keyword>
<dbReference type="Proteomes" id="UP000255108">
    <property type="component" value="Unassembled WGS sequence"/>
</dbReference>
<feature type="transmembrane region" description="Helical" evidence="1">
    <location>
        <begin position="20"/>
        <end position="41"/>
    </location>
</feature>
<reference evidence="2 4" key="1">
    <citation type="submission" date="2018-06" db="EMBL/GenBank/DDBJ databases">
        <authorList>
            <consortium name="Pathogen Informatics"/>
            <person name="Doyle S."/>
        </authorList>
    </citation>
    <scope>NUCLEOTIDE SEQUENCE [LARGE SCALE GENOMIC DNA]</scope>
    <source>
        <strain evidence="2 4">NCTC11159</strain>
    </source>
</reference>
<dbReference type="EMBL" id="SMBT01000009">
    <property type="protein sequence ID" value="TCU84586.1"/>
    <property type="molecule type" value="Genomic_DNA"/>
</dbReference>
<name>A0A377Q870_9NEIS</name>
<dbReference type="RefSeq" id="WP_115226433.1">
    <property type="nucleotide sequence ID" value="NZ_CAWOLO010000009.1"/>
</dbReference>
<dbReference type="Proteomes" id="UP000295794">
    <property type="component" value="Unassembled WGS sequence"/>
</dbReference>
<keyword evidence="5" id="KW-1185">Reference proteome</keyword>
<keyword evidence="1" id="KW-1133">Transmembrane helix</keyword>